<keyword evidence="3" id="KW-0378">Hydrolase</keyword>
<feature type="domain" description="N-acetylmuramoyl-L-alanine amidase" evidence="6">
    <location>
        <begin position="8"/>
        <end position="193"/>
    </location>
</feature>
<comment type="caution">
    <text evidence="7">The sequence shown here is derived from an EMBL/GenBank/DDBJ whole genome shotgun (WGS) entry which is preliminary data.</text>
</comment>
<dbReference type="EMBL" id="LAZR01066560">
    <property type="protein sequence ID" value="KKK53339.1"/>
    <property type="molecule type" value="Genomic_DNA"/>
</dbReference>
<dbReference type="InterPro" id="IPR002502">
    <property type="entry name" value="Amidase_domain"/>
</dbReference>
<dbReference type="InterPro" id="IPR051206">
    <property type="entry name" value="NAMLAA_amidase_2"/>
</dbReference>
<dbReference type="InterPro" id="IPR036505">
    <property type="entry name" value="Amidase/PGRP_sf"/>
</dbReference>
<feature type="non-terminal residue" evidence="7">
    <location>
        <position position="1"/>
    </location>
</feature>
<dbReference type="SUPFAM" id="SSF55846">
    <property type="entry name" value="N-acetylmuramoyl-L-alanine amidase-like"/>
    <property type="match status" value="1"/>
</dbReference>
<name>A0A0F8YGP0_9ZZZZ</name>
<evidence type="ECO:0000256" key="5">
    <source>
        <dbReference type="SAM" id="MobiDB-lite"/>
    </source>
</evidence>
<evidence type="ECO:0000256" key="4">
    <source>
        <dbReference type="ARBA" id="ARBA00023316"/>
    </source>
</evidence>
<dbReference type="PANTHER" id="PTHR30417">
    <property type="entry name" value="N-ACETYLMURAMOYL-L-ALANINE AMIDASE AMID"/>
    <property type="match status" value="1"/>
</dbReference>
<organism evidence="7">
    <name type="scientific">marine sediment metagenome</name>
    <dbReference type="NCBI Taxonomy" id="412755"/>
    <lineage>
        <taxon>unclassified sequences</taxon>
        <taxon>metagenomes</taxon>
        <taxon>ecological metagenomes</taxon>
    </lineage>
</organism>
<reference evidence="7" key="1">
    <citation type="journal article" date="2015" name="Nature">
        <title>Complex archaea that bridge the gap between prokaryotes and eukaryotes.</title>
        <authorList>
            <person name="Spang A."/>
            <person name="Saw J.H."/>
            <person name="Jorgensen S.L."/>
            <person name="Zaremba-Niedzwiedzka K."/>
            <person name="Martijn J."/>
            <person name="Lind A.E."/>
            <person name="van Eijk R."/>
            <person name="Schleper C."/>
            <person name="Guy L."/>
            <person name="Ettema T.J."/>
        </authorList>
    </citation>
    <scope>NUCLEOTIDE SEQUENCE</scope>
</reference>
<evidence type="ECO:0000313" key="7">
    <source>
        <dbReference type="EMBL" id="KKK53339.1"/>
    </source>
</evidence>
<keyword evidence="4" id="KW-0961">Cell wall biogenesis/degradation</keyword>
<dbReference type="SMART" id="SM00644">
    <property type="entry name" value="Ami_2"/>
    <property type="match status" value="1"/>
</dbReference>
<evidence type="ECO:0000256" key="3">
    <source>
        <dbReference type="ARBA" id="ARBA00022801"/>
    </source>
</evidence>
<evidence type="ECO:0000256" key="1">
    <source>
        <dbReference type="ARBA" id="ARBA00001561"/>
    </source>
</evidence>
<dbReference type="AlphaFoldDB" id="A0A0F8YGP0"/>
<protein>
    <recommendedName>
        <fullName evidence="2">N-acetylmuramoyl-L-alanine amidase</fullName>
        <ecNumber evidence="2">3.5.1.28</ecNumber>
    </recommendedName>
</protein>
<sequence>MDVHELLSPHFHERGDWEVLGTVVHYTAGGRASGSARWFQNPDSHVSAQYVVGRSGAVWRCVPERLAAWHAGVSEMVIDGESLSDGRGSANAFTIGIELANHGLLTSLNGDFYYEIGGSLRRYRGPEPEPATLVYDSGLEVDGWWEPYPDEQLNTLQELLRGIAKRHGGEAARNLVGHEEIAMPLGTRKRDPGPLFPWERFSRRGPRRTSRG</sequence>
<comment type="catalytic activity">
    <reaction evidence="1">
        <text>Hydrolyzes the link between N-acetylmuramoyl residues and L-amino acid residues in certain cell-wall glycopeptides.</text>
        <dbReference type="EC" id="3.5.1.28"/>
    </reaction>
</comment>
<dbReference type="CDD" id="cd06583">
    <property type="entry name" value="PGRP"/>
    <property type="match status" value="1"/>
</dbReference>
<dbReference type="Pfam" id="PF01510">
    <property type="entry name" value="Amidase_2"/>
    <property type="match status" value="1"/>
</dbReference>
<evidence type="ECO:0000256" key="2">
    <source>
        <dbReference type="ARBA" id="ARBA00011901"/>
    </source>
</evidence>
<dbReference type="Gene3D" id="3.40.80.10">
    <property type="entry name" value="Peptidoglycan recognition protein-like"/>
    <property type="match status" value="1"/>
</dbReference>
<accession>A0A0F8YGP0</accession>
<feature type="region of interest" description="Disordered" evidence="5">
    <location>
        <begin position="193"/>
        <end position="212"/>
    </location>
</feature>
<feature type="compositionally biased region" description="Basic residues" evidence="5">
    <location>
        <begin position="203"/>
        <end position="212"/>
    </location>
</feature>
<proteinExistence type="predicted"/>
<dbReference type="GO" id="GO:0071555">
    <property type="term" value="P:cell wall organization"/>
    <property type="evidence" value="ECO:0007669"/>
    <property type="project" value="UniProtKB-KW"/>
</dbReference>
<dbReference type="GO" id="GO:0009253">
    <property type="term" value="P:peptidoglycan catabolic process"/>
    <property type="evidence" value="ECO:0007669"/>
    <property type="project" value="InterPro"/>
</dbReference>
<dbReference type="EC" id="3.5.1.28" evidence="2"/>
<gene>
    <name evidence="7" type="ORF">LCGC14_3095790</name>
</gene>
<dbReference type="PANTHER" id="PTHR30417:SF1">
    <property type="entry name" value="N-ACETYLMURAMOYL-L-ALANINE AMIDASE AMID"/>
    <property type="match status" value="1"/>
</dbReference>
<dbReference type="GO" id="GO:0009254">
    <property type="term" value="P:peptidoglycan turnover"/>
    <property type="evidence" value="ECO:0007669"/>
    <property type="project" value="TreeGrafter"/>
</dbReference>
<evidence type="ECO:0000259" key="6">
    <source>
        <dbReference type="SMART" id="SM00644"/>
    </source>
</evidence>
<dbReference type="GO" id="GO:0008745">
    <property type="term" value="F:N-acetylmuramoyl-L-alanine amidase activity"/>
    <property type="evidence" value="ECO:0007669"/>
    <property type="project" value="UniProtKB-EC"/>
</dbReference>